<dbReference type="PRINTS" id="PR00953">
    <property type="entry name" value="TYPE3IMRPROT"/>
</dbReference>
<dbReference type="PANTHER" id="PTHR30065">
    <property type="entry name" value="FLAGELLAR BIOSYNTHETIC PROTEIN FLIR"/>
    <property type="match status" value="1"/>
</dbReference>
<evidence type="ECO:0000256" key="4">
    <source>
        <dbReference type="ARBA" id="ARBA00022692"/>
    </source>
</evidence>
<feature type="transmembrane region" description="Helical" evidence="7">
    <location>
        <begin position="67"/>
        <end position="85"/>
    </location>
</feature>
<evidence type="ECO:0000256" key="6">
    <source>
        <dbReference type="ARBA" id="ARBA00023136"/>
    </source>
</evidence>
<dbReference type="Pfam" id="PF01311">
    <property type="entry name" value="Bac_export_1"/>
    <property type="match status" value="1"/>
</dbReference>
<gene>
    <name evidence="8" type="ORF">ACFQ4E_06250</name>
</gene>
<feature type="transmembrane region" description="Helical" evidence="7">
    <location>
        <begin position="203"/>
        <end position="223"/>
    </location>
</feature>
<evidence type="ECO:0000256" key="3">
    <source>
        <dbReference type="ARBA" id="ARBA00022475"/>
    </source>
</evidence>
<dbReference type="PANTHER" id="PTHR30065:SF8">
    <property type="entry name" value="FLAGELLAR BIOSYNTHETIC PROTEIN FLIR"/>
    <property type="match status" value="1"/>
</dbReference>
<feature type="transmembrane region" description="Helical" evidence="7">
    <location>
        <begin position="170"/>
        <end position="191"/>
    </location>
</feature>
<proteinExistence type="inferred from homology"/>
<accession>A0ABW3ZFT9</accession>
<keyword evidence="8" id="KW-0282">Flagellum</keyword>
<comment type="subcellular location">
    <subcellularLocation>
        <location evidence="1">Cell membrane</location>
        <topology evidence="1">Multi-pass membrane protein</topology>
    </subcellularLocation>
</comment>
<evidence type="ECO:0000313" key="9">
    <source>
        <dbReference type="Proteomes" id="UP001597135"/>
    </source>
</evidence>
<feature type="transmembrane region" description="Helical" evidence="7">
    <location>
        <begin position="229"/>
        <end position="250"/>
    </location>
</feature>
<keyword evidence="3" id="KW-1003">Cell membrane</keyword>
<sequence>MDLSVFLTSQIIGVGVIFARIGAIFLFMPAFGEQAIPNRHKLALALLLCIALSPAIGIGPLDLSRPVDLIAIFGLEITVGLWLGLTARIVMSAVSFAGYQIGMVSGLANALAPSQGAFEGATLVASILTLAATALIFATDTHHLILGAIMMSYDVFPVGQLMPYDLADQIIRAAAMSLYLGVTLAAPFYVLQLVMNTGLGLANRLMATLPVFFVATPLLLGAGLAVMSIALPSVIAGFLAAFTGWLGTLAF</sequence>
<dbReference type="EMBL" id="JBHTMU010000008">
    <property type="protein sequence ID" value="MFD1342012.1"/>
    <property type="molecule type" value="Genomic_DNA"/>
</dbReference>
<name>A0ABW3ZFT9_9RHOB</name>
<dbReference type="RefSeq" id="WP_386802078.1">
    <property type="nucleotide sequence ID" value="NZ_JBHTMU010000008.1"/>
</dbReference>
<evidence type="ECO:0000256" key="7">
    <source>
        <dbReference type="SAM" id="Phobius"/>
    </source>
</evidence>
<keyword evidence="5 7" id="KW-1133">Transmembrane helix</keyword>
<organism evidence="8 9">
    <name type="scientific">Litorisediminicola beolgyonensis</name>
    <dbReference type="NCBI Taxonomy" id="1173614"/>
    <lineage>
        <taxon>Bacteria</taxon>
        <taxon>Pseudomonadati</taxon>
        <taxon>Pseudomonadota</taxon>
        <taxon>Alphaproteobacteria</taxon>
        <taxon>Rhodobacterales</taxon>
        <taxon>Paracoccaceae</taxon>
        <taxon>Litorisediminicola</taxon>
    </lineage>
</organism>
<keyword evidence="4 7" id="KW-0812">Transmembrane</keyword>
<dbReference type="Proteomes" id="UP001597135">
    <property type="component" value="Unassembled WGS sequence"/>
</dbReference>
<dbReference type="InterPro" id="IPR002010">
    <property type="entry name" value="T3SS_IM_R"/>
</dbReference>
<keyword evidence="6 7" id="KW-0472">Membrane</keyword>
<evidence type="ECO:0000256" key="2">
    <source>
        <dbReference type="ARBA" id="ARBA00009772"/>
    </source>
</evidence>
<comment type="similarity">
    <text evidence="2">Belongs to the FliR/MopE/SpaR family.</text>
</comment>
<protein>
    <submittedName>
        <fullName evidence="8">Flagellar biosynthetic protein FliR</fullName>
    </submittedName>
</protein>
<feature type="transmembrane region" description="Helical" evidence="7">
    <location>
        <begin position="118"/>
        <end position="137"/>
    </location>
</feature>
<keyword evidence="9" id="KW-1185">Reference proteome</keyword>
<feature type="transmembrane region" description="Helical" evidence="7">
    <location>
        <begin position="6"/>
        <end position="30"/>
    </location>
</feature>
<evidence type="ECO:0000256" key="5">
    <source>
        <dbReference type="ARBA" id="ARBA00022989"/>
    </source>
</evidence>
<keyword evidence="8" id="KW-0969">Cilium</keyword>
<evidence type="ECO:0000313" key="8">
    <source>
        <dbReference type="EMBL" id="MFD1342012.1"/>
    </source>
</evidence>
<reference evidence="9" key="1">
    <citation type="journal article" date="2019" name="Int. J. Syst. Evol. Microbiol.">
        <title>The Global Catalogue of Microorganisms (GCM) 10K type strain sequencing project: providing services to taxonomists for standard genome sequencing and annotation.</title>
        <authorList>
            <consortium name="The Broad Institute Genomics Platform"/>
            <consortium name="The Broad Institute Genome Sequencing Center for Infectious Disease"/>
            <person name="Wu L."/>
            <person name="Ma J."/>
        </authorList>
    </citation>
    <scope>NUCLEOTIDE SEQUENCE [LARGE SCALE GENOMIC DNA]</scope>
    <source>
        <strain evidence="9">CCUG 62953</strain>
    </source>
</reference>
<feature type="transmembrane region" description="Helical" evidence="7">
    <location>
        <begin position="42"/>
        <end position="61"/>
    </location>
</feature>
<evidence type="ECO:0000256" key="1">
    <source>
        <dbReference type="ARBA" id="ARBA00004651"/>
    </source>
</evidence>
<keyword evidence="8" id="KW-0966">Cell projection</keyword>
<feature type="transmembrane region" description="Helical" evidence="7">
    <location>
        <begin position="144"/>
        <end position="164"/>
    </location>
</feature>
<comment type="caution">
    <text evidence="8">The sequence shown here is derived from an EMBL/GenBank/DDBJ whole genome shotgun (WGS) entry which is preliminary data.</text>
</comment>